<dbReference type="SUPFAM" id="SSF56801">
    <property type="entry name" value="Acetyl-CoA synthetase-like"/>
    <property type="match status" value="1"/>
</dbReference>
<dbReference type="Gene3D" id="3.40.50.12780">
    <property type="entry name" value="N-terminal domain of ligase-like"/>
    <property type="match status" value="1"/>
</dbReference>
<name>A0A934M4E9_9RHOB</name>
<dbReference type="InterPro" id="IPR042099">
    <property type="entry name" value="ANL_N_sf"/>
</dbReference>
<reference evidence="3" key="1">
    <citation type="submission" date="2020-12" db="EMBL/GenBank/DDBJ databases">
        <title>Pontibaca salina gen. nov., sp. nov., isolated from marine sediment.</title>
        <authorList>
            <person name="Bo J."/>
            <person name="Wang S."/>
            <person name="Song X."/>
            <person name="Du Z."/>
        </authorList>
    </citation>
    <scope>NUCLEOTIDE SEQUENCE</scope>
    <source>
        <strain evidence="3">S1109L</strain>
    </source>
</reference>
<accession>A0A934M4E9</accession>
<dbReference type="Proteomes" id="UP000613255">
    <property type="component" value="Unassembled WGS sequence"/>
</dbReference>
<evidence type="ECO:0000259" key="2">
    <source>
        <dbReference type="Pfam" id="PF14535"/>
    </source>
</evidence>
<dbReference type="InterPro" id="IPR045851">
    <property type="entry name" value="AMP-bd_C_sf"/>
</dbReference>
<dbReference type="Pfam" id="PF14535">
    <property type="entry name" value="AMP-binding_C_2"/>
    <property type="match status" value="1"/>
</dbReference>
<dbReference type="InterPro" id="IPR028154">
    <property type="entry name" value="AMP-dep_Lig_C"/>
</dbReference>
<gene>
    <name evidence="3" type="ORF">JAO82_13220</name>
</gene>
<dbReference type="InterPro" id="IPR000873">
    <property type="entry name" value="AMP-dep_synth/lig_dom"/>
</dbReference>
<dbReference type="AlphaFoldDB" id="A0A934M4E9"/>
<evidence type="ECO:0000259" key="1">
    <source>
        <dbReference type="Pfam" id="PF00501"/>
    </source>
</evidence>
<dbReference type="RefSeq" id="WP_198686863.1">
    <property type="nucleotide sequence ID" value="NZ_JAEIJD010000014.1"/>
</dbReference>
<feature type="domain" description="AMP-dependent synthetase/ligase" evidence="1">
    <location>
        <begin position="55"/>
        <end position="296"/>
    </location>
</feature>
<dbReference type="EMBL" id="JAEIJD010000014">
    <property type="protein sequence ID" value="MBI6630839.1"/>
    <property type="molecule type" value="Genomic_DNA"/>
</dbReference>
<dbReference type="PANTHER" id="PTHR43845:SF1">
    <property type="entry name" value="BLR5969 PROTEIN"/>
    <property type="match status" value="1"/>
</dbReference>
<dbReference type="Pfam" id="PF00501">
    <property type="entry name" value="AMP-binding"/>
    <property type="match status" value="1"/>
</dbReference>
<keyword evidence="4" id="KW-1185">Reference proteome</keyword>
<sequence>MDGDFWNIDIETLQEEELRHFEAPLLARQIEYLYAKSDYYRAKLDAAGIRPGDITCHEALEQVPFTEKKDLARAQREGALIGPHQCAPRSDIVRMVGTGGTSGKPMLIGWTREDVQAYSEMGARALWILGCRPGDLVLNCFNYSIYAGGVMDHMAFEHLGATVLAYGVGKSRALLDMFADIPGDKCLYSTPSYAVRLAHVAAEAGIDPLSLNIRKGFFSGEAGLQVPGYRQKIENLWGMSTHDLYGIAELGCQSAECEHHDGMHFCGQGYVIPELIDPDTGAVKPMRDGEKGELVYTSIRRQASPLLRLRSHDFVEIKTSRCACGRTGLRFHTQGRSDDMFVVKGVNIFPTAVQDVLHDLLPRLTGEFQIALDSPPPFDYAPRLIAEVAHDIPHSEHESLVRETEALVSRKAAFAVRVALVRQGTIASEHKTKRVLRNYPI</sequence>
<comment type="caution">
    <text evidence="3">The sequence shown here is derived from an EMBL/GenBank/DDBJ whole genome shotgun (WGS) entry which is preliminary data.</text>
</comment>
<dbReference type="Gene3D" id="3.30.300.30">
    <property type="match status" value="1"/>
</dbReference>
<proteinExistence type="predicted"/>
<feature type="domain" description="AMP-dependent ligase C-terminal" evidence="2">
    <location>
        <begin position="345"/>
        <end position="436"/>
    </location>
</feature>
<protein>
    <recommendedName>
        <fullName evidence="5">Phenylacetate--CoA ligase</fullName>
    </recommendedName>
</protein>
<dbReference type="PANTHER" id="PTHR43845">
    <property type="entry name" value="BLR5969 PROTEIN"/>
    <property type="match status" value="1"/>
</dbReference>
<evidence type="ECO:0008006" key="5">
    <source>
        <dbReference type="Google" id="ProtNLM"/>
    </source>
</evidence>
<evidence type="ECO:0000313" key="3">
    <source>
        <dbReference type="EMBL" id="MBI6630839.1"/>
    </source>
</evidence>
<organism evidence="3 4">
    <name type="scientific">Pontibaca salina</name>
    <dbReference type="NCBI Taxonomy" id="2795731"/>
    <lineage>
        <taxon>Bacteria</taxon>
        <taxon>Pseudomonadati</taxon>
        <taxon>Pseudomonadota</taxon>
        <taxon>Alphaproteobacteria</taxon>
        <taxon>Rhodobacterales</taxon>
        <taxon>Roseobacteraceae</taxon>
        <taxon>Pontibaca</taxon>
    </lineage>
</organism>
<evidence type="ECO:0000313" key="4">
    <source>
        <dbReference type="Proteomes" id="UP000613255"/>
    </source>
</evidence>